<dbReference type="Gene3D" id="2.60.420.10">
    <property type="entry name" value="Maltose phosphorylase, domain 3"/>
    <property type="match status" value="1"/>
</dbReference>
<dbReference type="Pfam" id="PF25788">
    <property type="entry name" value="Ig_Rha78A_N"/>
    <property type="match status" value="1"/>
</dbReference>
<dbReference type="InterPro" id="IPR008902">
    <property type="entry name" value="Rhamnosid_concanavalin"/>
</dbReference>
<protein>
    <recommendedName>
        <fullName evidence="2">alpha-L-rhamnosidase</fullName>
        <ecNumber evidence="2">3.2.1.40</ecNumber>
    </recommendedName>
</protein>
<dbReference type="Gene3D" id="2.60.120.260">
    <property type="entry name" value="Galactose-binding domain-like"/>
    <property type="match status" value="2"/>
</dbReference>
<dbReference type="InterPro" id="IPR008928">
    <property type="entry name" value="6-hairpin_glycosidase_sf"/>
</dbReference>
<comment type="catalytic activity">
    <reaction evidence="1">
        <text>Hydrolysis of terminal non-reducing alpha-L-rhamnose residues in alpha-L-rhamnosides.</text>
        <dbReference type="EC" id="3.2.1.40"/>
    </reaction>
</comment>
<dbReference type="GO" id="GO:0005975">
    <property type="term" value="P:carbohydrate metabolic process"/>
    <property type="evidence" value="ECO:0007669"/>
    <property type="project" value="InterPro"/>
</dbReference>
<dbReference type="OrthoDB" id="9761045at2"/>
<dbReference type="InterPro" id="IPR013737">
    <property type="entry name" value="Bac_rhamnosid_N"/>
</dbReference>
<dbReference type="AlphaFoldDB" id="A0A5C6DW42"/>
<dbReference type="InterPro" id="IPR013783">
    <property type="entry name" value="Ig-like_fold"/>
</dbReference>
<dbReference type="Proteomes" id="UP000319143">
    <property type="component" value="Unassembled WGS sequence"/>
</dbReference>
<dbReference type="InterPro" id="IPR012341">
    <property type="entry name" value="6hp_glycosidase-like_sf"/>
</dbReference>
<dbReference type="Gene3D" id="1.50.10.10">
    <property type="match status" value="1"/>
</dbReference>
<evidence type="ECO:0000256" key="2">
    <source>
        <dbReference type="ARBA" id="ARBA00012652"/>
    </source>
</evidence>
<feature type="domain" description="Bacterial alpha-L-rhamnosidase N-terminal" evidence="5">
    <location>
        <begin position="165"/>
        <end position="336"/>
    </location>
</feature>
<dbReference type="Pfam" id="PF17389">
    <property type="entry name" value="Bac_rhamnosid6H"/>
    <property type="match status" value="1"/>
</dbReference>
<evidence type="ECO:0000313" key="8">
    <source>
        <dbReference type="EMBL" id="TWU39621.1"/>
    </source>
</evidence>
<dbReference type="EC" id="3.2.1.40" evidence="2"/>
<evidence type="ECO:0000259" key="4">
    <source>
        <dbReference type="Pfam" id="PF05592"/>
    </source>
</evidence>
<organism evidence="8 9">
    <name type="scientific">Novipirellula artificiosorum</name>
    <dbReference type="NCBI Taxonomy" id="2528016"/>
    <lineage>
        <taxon>Bacteria</taxon>
        <taxon>Pseudomonadati</taxon>
        <taxon>Planctomycetota</taxon>
        <taxon>Planctomycetia</taxon>
        <taxon>Pirellulales</taxon>
        <taxon>Pirellulaceae</taxon>
        <taxon>Novipirellula</taxon>
    </lineage>
</organism>
<evidence type="ECO:0000256" key="1">
    <source>
        <dbReference type="ARBA" id="ARBA00001445"/>
    </source>
</evidence>
<evidence type="ECO:0000313" key="9">
    <source>
        <dbReference type="Proteomes" id="UP000319143"/>
    </source>
</evidence>
<dbReference type="PANTHER" id="PTHR33307:SF6">
    <property type="entry name" value="ALPHA-RHAMNOSIDASE (EUROFUNG)-RELATED"/>
    <property type="match status" value="1"/>
</dbReference>
<comment type="caution">
    <text evidence="8">The sequence shown here is derived from an EMBL/GenBank/DDBJ whole genome shotgun (WGS) entry which is preliminary data.</text>
</comment>
<dbReference type="Pfam" id="PF17390">
    <property type="entry name" value="Bac_rhamnosid_C"/>
    <property type="match status" value="1"/>
</dbReference>
<evidence type="ECO:0000259" key="5">
    <source>
        <dbReference type="Pfam" id="PF08531"/>
    </source>
</evidence>
<feature type="domain" description="Alpha-L-rhamnosidase C-terminal" evidence="7">
    <location>
        <begin position="796"/>
        <end position="867"/>
    </location>
</feature>
<dbReference type="InterPro" id="IPR016007">
    <property type="entry name" value="Alpha_rhamnosid"/>
</dbReference>
<keyword evidence="9" id="KW-1185">Reference proteome</keyword>
<dbReference type="EMBL" id="SJPV01000003">
    <property type="protein sequence ID" value="TWU39621.1"/>
    <property type="molecule type" value="Genomic_DNA"/>
</dbReference>
<accession>A0A5C6DW42</accession>
<dbReference type="PIRSF" id="PIRSF010631">
    <property type="entry name" value="A-rhamnsds"/>
    <property type="match status" value="1"/>
</dbReference>
<evidence type="ECO:0000259" key="6">
    <source>
        <dbReference type="Pfam" id="PF17389"/>
    </source>
</evidence>
<dbReference type="PANTHER" id="PTHR33307">
    <property type="entry name" value="ALPHA-RHAMNOSIDASE (EUROFUNG)"/>
    <property type="match status" value="1"/>
</dbReference>
<evidence type="ECO:0000259" key="7">
    <source>
        <dbReference type="Pfam" id="PF17390"/>
    </source>
</evidence>
<dbReference type="RefSeq" id="WP_146526333.1">
    <property type="nucleotide sequence ID" value="NZ_SJPV01000003.1"/>
</dbReference>
<proteinExistence type="predicted"/>
<dbReference type="InterPro" id="IPR035398">
    <property type="entry name" value="Bac_rhamnosid_C"/>
</dbReference>
<feature type="domain" description="Alpha-L-rhamnosidase six-hairpin glycosidase" evidence="6">
    <location>
        <begin position="451"/>
        <end position="794"/>
    </location>
</feature>
<reference evidence="8 9" key="1">
    <citation type="submission" date="2019-02" db="EMBL/GenBank/DDBJ databases">
        <title>Deep-cultivation of Planctomycetes and their phenomic and genomic characterization uncovers novel biology.</title>
        <authorList>
            <person name="Wiegand S."/>
            <person name="Jogler M."/>
            <person name="Boedeker C."/>
            <person name="Pinto D."/>
            <person name="Vollmers J."/>
            <person name="Rivas-Marin E."/>
            <person name="Kohn T."/>
            <person name="Peeters S.H."/>
            <person name="Heuer A."/>
            <person name="Rast P."/>
            <person name="Oberbeckmann S."/>
            <person name="Bunk B."/>
            <person name="Jeske O."/>
            <person name="Meyerdierks A."/>
            <person name="Storesund J.E."/>
            <person name="Kallscheuer N."/>
            <person name="Luecker S."/>
            <person name="Lage O.M."/>
            <person name="Pohl T."/>
            <person name="Merkel B.J."/>
            <person name="Hornburger P."/>
            <person name="Mueller R.-W."/>
            <person name="Bruemmer F."/>
            <person name="Labrenz M."/>
            <person name="Spormann A.M."/>
            <person name="Op Den Camp H."/>
            <person name="Overmann J."/>
            <person name="Amann R."/>
            <person name="Jetten M.S.M."/>
            <person name="Mascher T."/>
            <person name="Medema M.H."/>
            <person name="Devos D.P."/>
            <person name="Kaster A.-K."/>
            <person name="Ovreas L."/>
            <person name="Rohde M."/>
            <person name="Galperin M.Y."/>
            <person name="Jogler C."/>
        </authorList>
    </citation>
    <scope>NUCLEOTIDE SEQUENCE [LARGE SCALE GENOMIC DNA]</scope>
    <source>
        <strain evidence="8 9">Poly41</strain>
    </source>
</reference>
<dbReference type="InterPro" id="IPR035396">
    <property type="entry name" value="Bac_rhamnosid6H"/>
</dbReference>
<dbReference type="SUPFAM" id="SSF48208">
    <property type="entry name" value="Six-hairpin glycosidases"/>
    <property type="match status" value="1"/>
</dbReference>
<dbReference type="GO" id="GO:0030596">
    <property type="term" value="F:alpha-L-rhamnosidase activity"/>
    <property type="evidence" value="ECO:0007669"/>
    <property type="project" value="UniProtKB-EC"/>
</dbReference>
<gene>
    <name evidence="8" type="ORF">Poly41_24760</name>
</gene>
<feature type="domain" description="Alpha-L-rhamnosidase concanavalin-like" evidence="4">
    <location>
        <begin position="347"/>
        <end position="447"/>
    </location>
</feature>
<dbReference type="Pfam" id="PF05592">
    <property type="entry name" value="Bac_rhamnosid"/>
    <property type="match status" value="1"/>
</dbReference>
<keyword evidence="3" id="KW-0378">Hydrolase</keyword>
<evidence type="ECO:0000256" key="3">
    <source>
        <dbReference type="ARBA" id="ARBA00022801"/>
    </source>
</evidence>
<dbReference type="Gene3D" id="2.60.40.10">
    <property type="entry name" value="Immunoglobulins"/>
    <property type="match status" value="1"/>
</dbReference>
<name>A0A5C6DW42_9BACT</name>
<sequence>MKLRVLTGILLVQLTGCHIAFCEAAMPEHLVVGEGFVEPLGFHDAMPTFSWKLPVGTERQTSYQIEVRDTLAEKTVWDSGWVESDQSVFVPYGGSPLLSRQQLSWRIRFRDQDGNDSDWSAAAEFEMGLLTSKDWNAQWIRSASEVDSDEEKVAYLRREFPVATTIARARLYATARGLYEVYLNGEKVGNDAFTPGWTSYGNRIDTQTYDVTAQLKQGENALGAMLGYGWYAGRIGWQKQRNIYGEVPELLLQLEITFEDGRVQTIASDDAWQATLGGPIVASSIYDGETFDARQSMPGWNEIGFDDSDWSNVATVAKLETPRLTPKPFAPVRMTETLSTQTITEPEPGRFVFDLGQNMVGWPELNLPVEKNETVTIRFAEMLNQDGTMYTDNYRSAKSIDFYTAAESGRITWKPTFTFHGFRYVELSGLPQGSTPTADWVKGLVLHSDLKRTGSFESSHEKLNQLQRNIDWGQRGNFLDIPTDCPQRDERCGWTGDAQAFCPTAMFNYDCHAFWKSWLRSMRDDQFSDGRIPHVIPDILKNRGGSPGWVDAATIIPWQVYLRTSDKEILLENYDMMERLVGWYREHVKGGVVEKVEGFGDWLQPYASDNKGDTPHVVLATLFYANSVQILADSARALGKSSDGDKYGQEAAAAKQAFANHFFDSNGKLQNAPETQTAYILAIAFDLIPAELQTQAANHLVRLIGEADGHLRTGFLGTPFITQVLDQSGHSDVAFSVLFKETYPSWFYSINQGATTMWERWNSYSHTDGFGDVGMNSFNHYAYGAVGQWMYERIAGLSPDPAHPGYKHFFVRPILGGPLTSASAELETGYGKAASGWQHVGDKVELTVTVPPNTTATVVFPDDRPAETLSAGQYRFECKGPSESLR</sequence>
<dbReference type="Pfam" id="PF08531">
    <property type="entry name" value="Bac_rhamnosid_N"/>
    <property type="match status" value="1"/>
</dbReference>